<dbReference type="SUPFAM" id="SSF48208">
    <property type="entry name" value="Six-hairpin glycosidases"/>
    <property type="match status" value="1"/>
</dbReference>
<dbReference type="Proteomes" id="UP001446871">
    <property type="component" value="Unassembled WGS sequence"/>
</dbReference>
<dbReference type="InterPro" id="IPR008928">
    <property type="entry name" value="6-hairpin_glycosidase_sf"/>
</dbReference>
<accession>A0ABR1WE20</accession>
<evidence type="ECO:0000313" key="2">
    <source>
        <dbReference type="Proteomes" id="UP001446871"/>
    </source>
</evidence>
<keyword evidence="2" id="KW-1185">Reference proteome</keyword>
<name>A0ABR1WE20_9PEZI</name>
<evidence type="ECO:0000313" key="1">
    <source>
        <dbReference type="EMBL" id="KAK8081763.1"/>
    </source>
</evidence>
<reference evidence="1 2" key="1">
    <citation type="submission" date="2023-01" db="EMBL/GenBank/DDBJ databases">
        <title>Analysis of 21 Apiospora genomes using comparative genomics revels a genus with tremendous synthesis potential of carbohydrate active enzymes and secondary metabolites.</title>
        <authorList>
            <person name="Sorensen T."/>
        </authorList>
    </citation>
    <scope>NUCLEOTIDE SEQUENCE [LARGE SCALE GENOMIC DNA]</scope>
    <source>
        <strain evidence="1 2">CBS 83171</strain>
    </source>
</reference>
<gene>
    <name evidence="1" type="ORF">PG996_000544</name>
</gene>
<sequence>MASQPERLRRFKAAMEKVYGNFDDIANWSVPPLPGNSGHRGRYLWTDAFGVVNLVSLHYATGEERYLEAAARLVQAVHDTLGRTRDGSSRLPGASDAEPLKGGLRIGKVDEAGPDGDGQYHHYLTLWMFALSCLAVASEDTRYNYLATQLAEAIHPRFVVQKNDGIEEPMLSMVWKISNDMSRPLSRSKGHLDDVTGYVIFERLDSVARRFGQQKDEHPFLRAEIERYWSMMTRSRPLQSSADMLDLGMSLWIAQFHSRRGDGADLLRELGTHGNSIARRIFVEQKNRPYSLLQKSAGRRLAFRELGACLGIKCYAKDDADLVASADTLVEFWEDHVDESTPEDLMAITQVMLAAALIPGGKIVDHPAIALLHTSLEICAQTDWP</sequence>
<proteinExistence type="predicted"/>
<protein>
    <submittedName>
        <fullName evidence="1">Uncharacterized protein</fullName>
    </submittedName>
</protein>
<dbReference type="EMBL" id="JAQQWM010000001">
    <property type="protein sequence ID" value="KAK8081763.1"/>
    <property type="molecule type" value="Genomic_DNA"/>
</dbReference>
<organism evidence="1 2">
    <name type="scientific">Apiospora saccharicola</name>
    <dbReference type="NCBI Taxonomy" id="335842"/>
    <lineage>
        <taxon>Eukaryota</taxon>
        <taxon>Fungi</taxon>
        <taxon>Dikarya</taxon>
        <taxon>Ascomycota</taxon>
        <taxon>Pezizomycotina</taxon>
        <taxon>Sordariomycetes</taxon>
        <taxon>Xylariomycetidae</taxon>
        <taxon>Amphisphaeriales</taxon>
        <taxon>Apiosporaceae</taxon>
        <taxon>Apiospora</taxon>
    </lineage>
</organism>
<comment type="caution">
    <text evidence="1">The sequence shown here is derived from an EMBL/GenBank/DDBJ whole genome shotgun (WGS) entry which is preliminary data.</text>
</comment>